<evidence type="ECO:0000313" key="9">
    <source>
        <dbReference type="Proteomes" id="UP000250079"/>
    </source>
</evidence>
<dbReference type="KEGG" id="gai:IMCC3135_16880"/>
<dbReference type="Gene3D" id="3.40.47.10">
    <property type="match status" value="2"/>
</dbReference>
<dbReference type="PANTHER" id="PTHR43365">
    <property type="entry name" value="BLR7806 PROTEIN"/>
    <property type="match status" value="1"/>
</dbReference>
<sequence>MFDSLIYDSVRTPRGKIRDSKLQSISPVQLAATPLRALKERNDFDVSSVEDVVLGCVLPVGEQGGDIPRSAALLAGYSEKVPGLQINRFCSSGLDAVNLSSAMIKSGQNELVIAGGVESMSRVSMGADRGSWVSDPLLTFPEHYVSQGFAADMIASLLGHDRSRVDSFAAESHKRATVARENGHFERSIVPVNDLNGVSVLSQDDNIRPNSNTDALGKLRAAFAPANGAIDFTERAFAAHPELASISHIHTAGNSSAIVDGAAAILMGSAAAGKKHGLTARARIKACSSTGVETTTMLTGPISATELVLEKAGMTIADIDLFEINEAFASVALMCIDHFDLDPDKVNVNGGAIAMGHPLGASGAILLSTALEELERRDLNTALVTLCVAGGMGVATIIERV</sequence>
<comment type="similarity">
    <text evidence="1 5">Belongs to the thiolase-like superfamily. Thiolase family.</text>
</comment>
<evidence type="ECO:0000313" key="8">
    <source>
        <dbReference type="EMBL" id="ASJ73458.1"/>
    </source>
</evidence>
<dbReference type="NCBIfam" id="NF006090">
    <property type="entry name" value="PRK08242.1"/>
    <property type="match status" value="1"/>
</dbReference>
<feature type="active site" description="Acyl-thioester intermediate" evidence="4">
    <location>
        <position position="90"/>
    </location>
</feature>
<protein>
    <submittedName>
        <fullName evidence="8">Acyltransferase</fullName>
        <ecNumber evidence="8">2.3.1.-</ecNumber>
    </submittedName>
</protein>
<dbReference type="Pfam" id="PF02803">
    <property type="entry name" value="Thiolase_C"/>
    <property type="match status" value="1"/>
</dbReference>
<accession>A0A2Z2NUQ1</accession>
<dbReference type="Pfam" id="PF00108">
    <property type="entry name" value="Thiolase_N"/>
    <property type="match status" value="1"/>
</dbReference>
<dbReference type="EMBL" id="CP018632">
    <property type="protein sequence ID" value="ASJ73458.1"/>
    <property type="molecule type" value="Genomic_DNA"/>
</dbReference>
<keyword evidence="9" id="KW-1185">Reference proteome</keyword>
<proteinExistence type="inferred from homology"/>
<dbReference type="PIRSF" id="PIRSF000429">
    <property type="entry name" value="Ac-CoA_Ac_transf"/>
    <property type="match status" value="1"/>
</dbReference>
<dbReference type="SUPFAM" id="SSF53901">
    <property type="entry name" value="Thiolase-like"/>
    <property type="match status" value="2"/>
</dbReference>
<dbReference type="OrthoDB" id="9764638at2"/>
<dbReference type="InterPro" id="IPR016039">
    <property type="entry name" value="Thiolase-like"/>
</dbReference>
<dbReference type="PROSITE" id="PS00737">
    <property type="entry name" value="THIOLASE_2"/>
    <property type="match status" value="1"/>
</dbReference>
<dbReference type="InterPro" id="IPR002155">
    <property type="entry name" value="Thiolase"/>
</dbReference>
<dbReference type="InterPro" id="IPR020616">
    <property type="entry name" value="Thiolase_N"/>
</dbReference>
<gene>
    <name evidence="8" type="primary">fadA_2</name>
    <name evidence="8" type="ORF">IMCC3135_16880</name>
</gene>
<keyword evidence="3 5" id="KW-0012">Acyltransferase</keyword>
<feature type="domain" description="Thiolase N-terminal" evidence="6">
    <location>
        <begin position="6"/>
        <end position="230"/>
    </location>
</feature>
<dbReference type="RefSeq" id="WP_088918648.1">
    <property type="nucleotide sequence ID" value="NZ_CP018632.1"/>
</dbReference>
<evidence type="ECO:0000256" key="1">
    <source>
        <dbReference type="ARBA" id="ARBA00010982"/>
    </source>
</evidence>
<dbReference type="PROSITE" id="PS00098">
    <property type="entry name" value="THIOLASE_1"/>
    <property type="match status" value="1"/>
</dbReference>
<reference evidence="8 9" key="1">
    <citation type="submission" date="2016-12" db="EMBL/GenBank/DDBJ databases">
        <authorList>
            <person name="Song W.-J."/>
            <person name="Kurnit D.M."/>
        </authorList>
    </citation>
    <scope>NUCLEOTIDE SEQUENCE [LARGE SCALE GENOMIC DNA]</scope>
    <source>
        <strain evidence="8 9">IMCC3135</strain>
    </source>
</reference>
<dbReference type="InterPro" id="IPR020615">
    <property type="entry name" value="Thiolase_acyl_enz_int_AS"/>
</dbReference>
<evidence type="ECO:0000256" key="2">
    <source>
        <dbReference type="ARBA" id="ARBA00022679"/>
    </source>
</evidence>
<organism evidence="8 9">
    <name type="scientific">Granulosicoccus antarcticus IMCC3135</name>
    <dbReference type="NCBI Taxonomy" id="1192854"/>
    <lineage>
        <taxon>Bacteria</taxon>
        <taxon>Pseudomonadati</taxon>
        <taxon>Pseudomonadota</taxon>
        <taxon>Gammaproteobacteria</taxon>
        <taxon>Chromatiales</taxon>
        <taxon>Granulosicoccaceae</taxon>
        <taxon>Granulosicoccus</taxon>
    </lineage>
</organism>
<evidence type="ECO:0000256" key="4">
    <source>
        <dbReference type="PIRSR" id="PIRSR000429-1"/>
    </source>
</evidence>
<dbReference type="InterPro" id="IPR020610">
    <property type="entry name" value="Thiolase_AS"/>
</dbReference>
<dbReference type="InterPro" id="IPR020613">
    <property type="entry name" value="Thiolase_CS"/>
</dbReference>
<evidence type="ECO:0000256" key="5">
    <source>
        <dbReference type="RuleBase" id="RU003557"/>
    </source>
</evidence>
<evidence type="ECO:0000259" key="6">
    <source>
        <dbReference type="Pfam" id="PF00108"/>
    </source>
</evidence>
<keyword evidence="2 5" id="KW-0808">Transferase</keyword>
<feature type="active site" description="Proton acceptor" evidence="4">
    <location>
        <position position="387"/>
    </location>
</feature>
<feature type="active site" description="Proton acceptor" evidence="4">
    <location>
        <position position="357"/>
    </location>
</feature>
<dbReference type="NCBIfam" id="TIGR01930">
    <property type="entry name" value="AcCoA-C-Actrans"/>
    <property type="match status" value="1"/>
</dbReference>
<dbReference type="InterPro" id="IPR020617">
    <property type="entry name" value="Thiolase_C"/>
</dbReference>
<feature type="domain" description="Thiolase C-terminal" evidence="7">
    <location>
        <begin position="279"/>
        <end position="400"/>
    </location>
</feature>
<dbReference type="EC" id="2.3.1.-" evidence="8"/>
<name>A0A2Z2NUQ1_9GAMM</name>
<evidence type="ECO:0000259" key="7">
    <source>
        <dbReference type="Pfam" id="PF02803"/>
    </source>
</evidence>
<dbReference type="Proteomes" id="UP000250079">
    <property type="component" value="Chromosome"/>
</dbReference>
<dbReference type="PROSITE" id="PS00099">
    <property type="entry name" value="THIOLASE_3"/>
    <property type="match status" value="1"/>
</dbReference>
<dbReference type="CDD" id="cd00751">
    <property type="entry name" value="thiolase"/>
    <property type="match status" value="1"/>
</dbReference>
<evidence type="ECO:0000256" key="3">
    <source>
        <dbReference type="ARBA" id="ARBA00023315"/>
    </source>
</evidence>
<dbReference type="AlphaFoldDB" id="A0A2Z2NUQ1"/>
<dbReference type="PANTHER" id="PTHR43365:SF1">
    <property type="entry name" value="ACETYL-COA C-ACYLTRANSFERASE"/>
    <property type="match status" value="1"/>
</dbReference>
<dbReference type="GO" id="GO:0003988">
    <property type="term" value="F:acetyl-CoA C-acyltransferase activity"/>
    <property type="evidence" value="ECO:0007669"/>
    <property type="project" value="UniProtKB-ARBA"/>
</dbReference>